<dbReference type="RefSeq" id="XP_068349080.1">
    <property type="nucleotide sequence ID" value="XM_068511733.1"/>
</dbReference>
<proteinExistence type="predicted"/>
<dbReference type="NCBIfam" id="TIGR01509">
    <property type="entry name" value="HAD-SF-IA-v3"/>
    <property type="match status" value="1"/>
</dbReference>
<sequence length="223" mass="25104">MSIWPTKIKACIFDNDGTLVDSGAAYSEAHFLTTGQKQTIEIKLKLSGKTLLEGSAITVKECNLDETPEHYAKRFEEVLESLLPNMKLMPGVMNFLNELKKRNIKMCIATGATDNSFRRKVENHQEMIGMMDHIVTGDHVKRGKPAPDLFLKALHKWEGIKPEEALVFEDAPNGVKAANNAGIPVIFIPSEKVDVEKVLKEYDAHPLMTIESLDKFDFSQFIW</sequence>
<name>A0A1J4JCF7_9EUKA</name>
<dbReference type="GeneID" id="94846437"/>
<dbReference type="VEuPathDB" id="TrichDB:TRFO_37943"/>
<dbReference type="SFLD" id="SFLDS00003">
    <property type="entry name" value="Haloacid_Dehalogenase"/>
    <property type="match status" value="1"/>
</dbReference>
<keyword evidence="2" id="KW-1185">Reference proteome</keyword>
<reference evidence="1" key="1">
    <citation type="submission" date="2016-10" db="EMBL/GenBank/DDBJ databases">
        <authorList>
            <person name="Benchimol M."/>
            <person name="Almeida L.G."/>
            <person name="Vasconcelos A.T."/>
            <person name="Perreira-Neves A."/>
            <person name="Rosa I.A."/>
            <person name="Tasca T."/>
            <person name="Bogo M.R."/>
            <person name="de Souza W."/>
        </authorList>
    </citation>
    <scope>NUCLEOTIDE SEQUENCE [LARGE SCALE GENOMIC DNA]</scope>
    <source>
        <strain evidence="1">K</strain>
    </source>
</reference>
<dbReference type="InterPro" id="IPR006439">
    <property type="entry name" value="HAD-SF_hydro_IA"/>
</dbReference>
<evidence type="ECO:0000313" key="2">
    <source>
        <dbReference type="Proteomes" id="UP000179807"/>
    </source>
</evidence>
<dbReference type="AlphaFoldDB" id="A0A1J4JCF7"/>
<dbReference type="SFLD" id="SFLDG01129">
    <property type="entry name" value="C1.5:_HAD__Beta-PGM__Phosphata"/>
    <property type="match status" value="1"/>
</dbReference>
<dbReference type="InterPro" id="IPR023214">
    <property type="entry name" value="HAD_sf"/>
</dbReference>
<dbReference type="PANTHER" id="PTHR18901:SF38">
    <property type="entry name" value="PSEUDOURIDINE-5'-PHOSPHATASE"/>
    <property type="match status" value="1"/>
</dbReference>
<dbReference type="EMBL" id="MLAK01001211">
    <property type="protein sequence ID" value="OHS95943.1"/>
    <property type="molecule type" value="Genomic_DNA"/>
</dbReference>
<dbReference type="InterPro" id="IPR036412">
    <property type="entry name" value="HAD-like_sf"/>
</dbReference>
<gene>
    <name evidence="1" type="primary">Gs1l</name>
    <name evidence="1" type="ORF">TRFO_37943</name>
</gene>
<dbReference type="Proteomes" id="UP000179807">
    <property type="component" value="Unassembled WGS sequence"/>
</dbReference>
<dbReference type="PANTHER" id="PTHR18901">
    <property type="entry name" value="2-DEOXYGLUCOSE-6-PHOSPHATE PHOSPHATASE 2"/>
    <property type="match status" value="1"/>
</dbReference>
<dbReference type="OrthoDB" id="40579at2759"/>
<dbReference type="Pfam" id="PF00702">
    <property type="entry name" value="Hydrolase"/>
    <property type="match status" value="1"/>
</dbReference>
<dbReference type="InterPro" id="IPR023198">
    <property type="entry name" value="PGP-like_dom2"/>
</dbReference>
<dbReference type="Gene3D" id="1.10.150.240">
    <property type="entry name" value="Putative phosphatase, domain 2"/>
    <property type="match status" value="1"/>
</dbReference>
<accession>A0A1J4JCF7</accession>
<dbReference type="PRINTS" id="PR00413">
    <property type="entry name" value="HADHALOGNASE"/>
</dbReference>
<evidence type="ECO:0000313" key="1">
    <source>
        <dbReference type="EMBL" id="OHS95943.1"/>
    </source>
</evidence>
<dbReference type="Gene3D" id="3.40.50.1000">
    <property type="entry name" value="HAD superfamily/HAD-like"/>
    <property type="match status" value="1"/>
</dbReference>
<comment type="caution">
    <text evidence="1">The sequence shown here is derived from an EMBL/GenBank/DDBJ whole genome shotgun (WGS) entry which is preliminary data.</text>
</comment>
<protein>
    <submittedName>
        <fullName evidence="1">Pseudouridine-5'-monophosphatase</fullName>
    </submittedName>
</protein>
<organism evidence="1 2">
    <name type="scientific">Tritrichomonas foetus</name>
    <dbReference type="NCBI Taxonomy" id="1144522"/>
    <lineage>
        <taxon>Eukaryota</taxon>
        <taxon>Metamonada</taxon>
        <taxon>Parabasalia</taxon>
        <taxon>Tritrichomonadida</taxon>
        <taxon>Tritrichomonadidae</taxon>
        <taxon>Tritrichomonas</taxon>
    </lineage>
</organism>
<dbReference type="SUPFAM" id="SSF56784">
    <property type="entry name" value="HAD-like"/>
    <property type="match status" value="1"/>
</dbReference>
<dbReference type="GO" id="GO:0016791">
    <property type="term" value="F:phosphatase activity"/>
    <property type="evidence" value="ECO:0007669"/>
    <property type="project" value="TreeGrafter"/>
</dbReference>
<dbReference type="SFLD" id="SFLDG01135">
    <property type="entry name" value="C1.5.6:_HAD__Beta-PGM__Phospha"/>
    <property type="match status" value="1"/>
</dbReference>